<gene>
    <name evidence="3" type="ORF">CKO28_24795</name>
</gene>
<accession>A0ABS1DND8</accession>
<evidence type="ECO:0000313" key="3">
    <source>
        <dbReference type="EMBL" id="MBK1671224.1"/>
    </source>
</evidence>
<dbReference type="InterPro" id="IPR007159">
    <property type="entry name" value="SpoVT-AbrB_dom"/>
</dbReference>
<dbReference type="Proteomes" id="UP001296873">
    <property type="component" value="Unassembled WGS sequence"/>
</dbReference>
<sequence length="83" mass="8984">MATSTLTAKGQTTVPREIRQHFGVKPGDKIAYEIDPDGSVRLRTRKVRLADLAGILGKPLRAASLEEIDDAIGEAAVERAQRS</sequence>
<dbReference type="SUPFAM" id="SSF89447">
    <property type="entry name" value="AbrB/MazE/MraZ-like"/>
    <property type="match status" value="1"/>
</dbReference>
<dbReference type="EMBL" id="NRRL01000159">
    <property type="protein sequence ID" value="MBK1671224.1"/>
    <property type="molecule type" value="Genomic_DNA"/>
</dbReference>
<proteinExistence type="predicted"/>
<protein>
    <recommendedName>
        <fullName evidence="2">SpoVT-AbrB domain-containing protein</fullName>
    </recommendedName>
</protein>
<dbReference type="InterPro" id="IPR031848">
    <property type="entry name" value="PrlF_antitoxin"/>
</dbReference>
<dbReference type="Gene3D" id="2.10.260.10">
    <property type="match status" value="1"/>
</dbReference>
<organism evidence="3 4">
    <name type="scientific">Rhodovibrio sodomensis</name>
    <dbReference type="NCBI Taxonomy" id="1088"/>
    <lineage>
        <taxon>Bacteria</taxon>
        <taxon>Pseudomonadati</taxon>
        <taxon>Pseudomonadota</taxon>
        <taxon>Alphaproteobacteria</taxon>
        <taxon>Rhodospirillales</taxon>
        <taxon>Rhodovibrionaceae</taxon>
        <taxon>Rhodovibrio</taxon>
    </lineage>
</organism>
<comment type="caution">
    <text evidence="3">The sequence shown here is derived from an EMBL/GenBank/DDBJ whole genome shotgun (WGS) entry which is preliminary data.</text>
</comment>
<reference evidence="3 4" key="1">
    <citation type="journal article" date="2020" name="Microorganisms">
        <title>Osmotic Adaptation and Compatible Solute Biosynthesis of Phototrophic Bacteria as Revealed from Genome Analyses.</title>
        <authorList>
            <person name="Imhoff J.F."/>
            <person name="Rahn T."/>
            <person name="Kunzel S."/>
            <person name="Keller A."/>
            <person name="Neulinger S.C."/>
        </authorList>
    </citation>
    <scope>NUCLEOTIDE SEQUENCE [LARGE SCALE GENOMIC DNA]</scope>
    <source>
        <strain evidence="3 4">DSM 9895</strain>
    </source>
</reference>
<evidence type="ECO:0000313" key="4">
    <source>
        <dbReference type="Proteomes" id="UP001296873"/>
    </source>
</evidence>
<dbReference type="SMART" id="SM00966">
    <property type="entry name" value="SpoVT_AbrB"/>
    <property type="match status" value="1"/>
</dbReference>
<evidence type="ECO:0000256" key="1">
    <source>
        <dbReference type="PROSITE-ProRule" id="PRU01076"/>
    </source>
</evidence>
<dbReference type="RefSeq" id="WP_200343859.1">
    <property type="nucleotide sequence ID" value="NZ_NRRL01000159.1"/>
</dbReference>
<keyword evidence="4" id="KW-1185">Reference proteome</keyword>
<keyword evidence="1" id="KW-0238">DNA-binding</keyword>
<feature type="domain" description="SpoVT-AbrB" evidence="2">
    <location>
        <begin position="1"/>
        <end position="47"/>
    </location>
</feature>
<dbReference type="Pfam" id="PF15937">
    <property type="entry name" value="PrlF_antitoxin"/>
    <property type="match status" value="1"/>
</dbReference>
<evidence type="ECO:0000259" key="2">
    <source>
        <dbReference type="PROSITE" id="PS51740"/>
    </source>
</evidence>
<dbReference type="PROSITE" id="PS51740">
    <property type="entry name" value="SPOVT_ABRB"/>
    <property type="match status" value="1"/>
</dbReference>
<dbReference type="InterPro" id="IPR037914">
    <property type="entry name" value="SpoVT-AbrB_sf"/>
</dbReference>
<name>A0ABS1DND8_9PROT</name>